<proteinExistence type="predicted"/>
<protein>
    <submittedName>
        <fullName evidence="1">Uncharacterized protein</fullName>
    </submittedName>
</protein>
<dbReference type="AlphaFoldDB" id="A0AAQ3P300"/>
<gene>
    <name evidence="1" type="ORF">V8G54_008333</name>
</gene>
<name>A0AAQ3P300_VIGMU</name>
<evidence type="ECO:0000313" key="2">
    <source>
        <dbReference type="Proteomes" id="UP001374535"/>
    </source>
</evidence>
<organism evidence="1 2">
    <name type="scientific">Vigna mungo</name>
    <name type="common">Black gram</name>
    <name type="synonym">Phaseolus mungo</name>
    <dbReference type="NCBI Taxonomy" id="3915"/>
    <lineage>
        <taxon>Eukaryota</taxon>
        <taxon>Viridiplantae</taxon>
        <taxon>Streptophyta</taxon>
        <taxon>Embryophyta</taxon>
        <taxon>Tracheophyta</taxon>
        <taxon>Spermatophyta</taxon>
        <taxon>Magnoliopsida</taxon>
        <taxon>eudicotyledons</taxon>
        <taxon>Gunneridae</taxon>
        <taxon>Pentapetalae</taxon>
        <taxon>rosids</taxon>
        <taxon>fabids</taxon>
        <taxon>Fabales</taxon>
        <taxon>Fabaceae</taxon>
        <taxon>Papilionoideae</taxon>
        <taxon>50 kb inversion clade</taxon>
        <taxon>NPAAA clade</taxon>
        <taxon>indigoferoid/millettioid clade</taxon>
        <taxon>Phaseoleae</taxon>
        <taxon>Vigna</taxon>
    </lineage>
</organism>
<evidence type="ECO:0000313" key="1">
    <source>
        <dbReference type="EMBL" id="WVZ21011.1"/>
    </source>
</evidence>
<keyword evidence="2" id="KW-1185">Reference proteome</keyword>
<sequence>MVSTTDLILYPILFKDILSFGRVALSTGVINCGIVIPPETMISMPSRIERFGLIISLELTRNISPIYRWFVGTKTLQSSSSSLSFCRVTVDVIKPNAYSPTRG</sequence>
<dbReference type="Proteomes" id="UP001374535">
    <property type="component" value="Chromosome 2"/>
</dbReference>
<accession>A0AAQ3P300</accession>
<dbReference type="EMBL" id="CP144699">
    <property type="protein sequence ID" value="WVZ21011.1"/>
    <property type="molecule type" value="Genomic_DNA"/>
</dbReference>
<reference evidence="1 2" key="1">
    <citation type="journal article" date="2023" name="Life. Sci Alliance">
        <title>Evolutionary insights into 3D genome organization and epigenetic landscape of Vigna mungo.</title>
        <authorList>
            <person name="Junaid A."/>
            <person name="Singh B."/>
            <person name="Bhatia S."/>
        </authorList>
    </citation>
    <scope>NUCLEOTIDE SEQUENCE [LARGE SCALE GENOMIC DNA]</scope>
    <source>
        <strain evidence="1">Urdbean</strain>
    </source>
</reference>